<dbReference type="CDD" id="cd07302">
    <property type="entry name" value="CHD"/>
    <property type="match status" value="1"/>
</dbReference>
<feature type="region of interest" description="Disordered" evidence="7">
    <location>
        <begin position="1288"/>
        <end position="1319"/>
    </location>
</feature>
<dbReference type="Pfam" id="PF00211">
    <property type="entry name" value="Guanylate_cyc"/>
    <property type="match status" value="1"/>
</dbReference>
<dbReference type="InterPro" id="IPR052994">
    <property type="entry name" value="Tiny_macrocysts_regulators"/>
</dbReference>
<feature type="domain" description="Guanylate cyclase" evidence="9">
    <location>
        <begin position="1106"/>
        <end position="1235"/>
    </location>
</feature>
<feature type="domain" description="PAS" evidence="8">
    <location>
        <begin position="944"/>
        <end position="1014"/>
    </location>
</feature>
<evidence type="ECO:0000259" key="9">
    <source>
        <dbReference type="PROSITE" id="PS50125"/>
    </source>
</evidence>
<dbReference type="InterPro" id="IPR001054">
    <property type="entry name" value="A/G_cyclase"/>
</dbReference>
<keyword evidence="4" id="KW-0067">ATP-binding</keyword>
<evidence type="ECO:0000256" key="6">
    <source>
        <dbReference type="RuleBase" id="RU000405"/>
    </source>
</evidence>
<dbReference type="GO" id="GO:0016301">
    <property type="term" value="F:kinase activity"/>
    <property type="evidence" value="ECO:0007669"/>
    <property type="project" value="UniProtKB-KW"/>
</dbReference>
<dbReference type="InterPro" id="IPR013767">
    <property type="entry name" value="PAS_fold"/>
</dbReference>
<feature type="domain" description="PAS" evidence="8">
    <location>
        <begin position="674"/>
        <end position="744"/>
    </location>
</feature>
<dbReference type="GO" id="GO:0005524">
    <property type="term" value="F:ATP binding"/>
    <property type="evidence" value="ECO:0007669"/>
    <property type="project" value="UniProtKB-KW"/>
</dbReference>
<dbReference type="SUPFAM" id="SSF55073">
    <property type="entry name" value="Nucleotide cyclase"/>
    <property type="match status" value="1"/>
</dbReference>
<evidence type="ECO:0000256" key="2">
    <source>
        <dbReference type="ARBA" id="ARBA00022741"/>
    </source>
</evidence>
<reference evidence="10 11" key="1">
    <citation type="submission" date="2024-10" db="EMBL/GenBank/DDBJ databases">
        <title>Updated reference genomes for cyclostephanoid diatoms.</title>
        <authorList>
            <person name="Roberts W.R."/>
            <person name="Alverson A.J."/>
        </authorList>
    </citation>
    <scope>NUCLEOTIDE SEQUENCE [LARGE SCALE GENOMIC DNA]</scope>
    <source>
        <strain evidence="10 11">AJA010-31</strain>
    </source>
</reference>
<evidence type="ECO:0000256" key="5">
    <source>
        <dbReference type="ARBA" id="ARBA00023239"/>
    </source>
</evidence>
<keyword evidence="5 6" id="KW-0456">Lyase</keyword>
<protein>
    <submittedName>
        <fullName evidence="10">Uncharacterized protein</fullName>
    </submittedName>
</protein>
<sequence>MRLFKPATTRNSSADLDKRQLEDDVEHLTAMKNAILNASGQSLVVVNEEGLINSLSDDTPSLFGYADGKSLVNQNLSILIQDMECSFDLKNHARREARGVHQDGGFLHLEIGIAPIHSTSKPGQLAITIKNIPKLNKRRLSPALRHASSYILDAAFDPMFCTDGKGVIVMVNQAAVNEFGWSREEFLGQNVQMIVGKEHQARHDSYMQNYINGGEKKMIGKKREIQARRKDGTEFVAELGLAEIPQKDVEEHLFCGFIRNLTQEKAAQAEILAKQNLTNKIIDASFDALFVINERGIIQMVNQKSCDVFGWVREEFIGKNICMIMGEEHSSNHNEYLSRYLHSGVKNMMGKEREVEARCKDGSKFPCLLGLNEVGVGDGSERVFCGFIRSLTKEKAARAEILAKQNLTRKIIDASYDALFLINEHGIIQMVNEQSCNVFGWSREEFIGQNVSMIMPVEHASNHDSYLARYMKTGVKYMMGTEREVEARCKDGSTFPCVLGLNEVGNAAGEDRVFCGFIRSLKSVKLLEKRASKNEAENAEYAKEILNQKSTILGILDASFHALFVITEERIIQMVNQKSCDVFGWTKEEFIGQNINMIMTDDVAKHHDQYVENYLSSGIKKMIGKQREVIAKRKDGSTFPAALGLAEPQATGLICGFIRDLTQEKQAQAEIIAKQNLTTKIINASYDALFVINERGIIQMVNEQSCKVFGWTEEEFVGHNISKIMPAEHASNHDSYLAKYLETGVKHMMGKEREVESRCKDGSSFPCVLGLNEVERNDKGERLFCGFIRSLSKEKSLEKRVSDTENQNAISAKEILEHKSTILGILDASFHALFVITEERIIQMVNQKSCDVFGWTKEEFIGQNINMIMTDDVAKHHDQYVENYLSSGIKKMIGKQREVIAKRKDGSTFPAALGLAEPQAAGLICGFIRDLTQEKQAQAEIIREQLLVSKIIDSSFDGLFVINHEGVIQRVNKASCDVFGWSKDEFIGKNISIIMPDDHASKHDGYLAHYMKTGFRKMMGKQREVEGRRRDGSTFPCILGLSEVTINGSTQFVGFVRDVTIQKRLLIAQAERAASDSLLFNILPEHIAYRLKADPSHIADHYDNTTILFADIVSFTTKASNMSAHGVVSMLNDIFSRFDHLCEFYDLNKVKTIGDCYMITSIPSDKLEHDGCARVCRFALDLLKAVREFNGTGQHDPIDFRVGIATGPVVAGVVGLKRFLFDMWGDAVNVAARMEQSGLAGQIQVTRSVVDAAGSDFNFELRGTLSIKGKGNMDVYMLKSAKPSEEWRHSMTLTSGPKPDRALRASSMCMMPPGSEDYR</sequence>
<comment type="caution">
    <text evidence="10">The sequence shown here is derived from an EMBL/GenBank/DDBJ whole genome shotgun (WGS) entry which is preliminary data.</text>
</comment>
<evidence type="ECO:0000256" key="7">
    <source>
        <dbReference type="SAM" id="MobiDB-lite"/>
    </source>
</evidence>
<evidence type="ECO:0000313" key="11">
    <source>
        <dbReference type="Proteomes" id="UP001530400"/>
    </source>
</evidence>
<dbReference type="SMART" id="SM00044">
    <property type="entry name" value="CYCc"/>
    <property type="match status" value="1"/>
</dbReference>
<dbReference type="Pfam" id="PF13426">
    <property type="entry name" value="PAS_9"/>
    <property type="match status" value="3"/>
</dbReference>
<dbReference type="NCBIfam" id="TIGR00229">
    <property type="entry name" value="sensory_box"/>
    <property type="match status" value="7"/>
</dbReference>
<organism evidence="10 11">
    <name type="scientific">Cyclotella atomus</name>
    <dbReference type="NCBI Taxonomy" id="382360"/>
    <lineage>
        <taxon>Eukaryota</taxon>
        <taxon>Sar</taxon>
        <taxon>Stramenopiles</taxon>
        <taxon>Ochrophyta</taxon>
        <taxon>Bacillariophyta</taxon>
        <taxon>Coscinodiscophyceae</taxon>
        <taxon>Thalassiosirophycidae</taxon>
        <taxon>Stephanodiscales</taxon>
        <taxon>Stephanodiscaceae</taxon>
        <taxon>Cyclotella</taxon>
    </lineage>
</organism>
<dbReference type="PANTHER" id="PTHR31600:SF2">
    <property type="entry name" value="GAMETE ENRICHED GENE 10 PROTEIN-RELATED"/>
    <property type="match status" value="1"/>
</dbReference>
<feature type="domain" description="PAS" evidence="8">
    <location>
        <begin position="151"/>
        <end position="214"/>
    </location>
</feature>
<dbReference type="InterPro" id="IPR000014">
    <property type="entry name" value="PAS"/>
</dbReference>
<dbReference type="Gene3D" id="3.30.450.20">
    <property type="entry name" value="PAS domain"/>
    <property type="match status" value="7"/>
</dbReference>
<feature type="domain" description="PAS" evidence="8">
    <location>
        <begin position="274"/>
        <end position="344"/>
    </location>
</feature>
<dbReference type="SMART" id="SM00091">
    <property type="entry name" value="PAS"/>
    <property type="match status" value="8"/>
</dbReference>
<keyword evidence="3" id="KW-0418">Kinase</keyword>
<name>A0ABD3NS25_9STRA</name>
<evidence type="ECO:0000259" key="8">
    <source>
        <dbReference type="PROSITE" id="PS50112"/>
    </source>
</evidence>
<dbReference type="GO" id="GO:0016829">
    <property type="term" value="F:lyase activity"/>
    <property type="evidence" value="ECO:0007669"/>
    <property type="project" value="UniProtKB-KW"/>
</dbReference>
<dbReference type="Gene3D" id="3.30.70.1230">
    <property type="entry name" value="Nucleotide cyclase"/>
    <property type="match status" value="1"/>
</dbReference>
<dbReference type="Proteomes" id="UP001530400">
    <property type="component" value="Unassembled WGS sequence"/>
</dbReference>
<dbReference type="PROSITE" id="PS50125">
    <property type="entry name" value="GUANYLATE_CYCLASE_2"/>
    <property type="match status" value="1"/>
</dbReference>
<evidence type="ECO:0000256" key="1">
    <source>
        <dbReference type="ARBA" id="ARBA00022679"/>
    </source>
</evidence>
<keyword evidence="2" id="KW-0547">Nucleotide-binding</keyword>
<evidence type="ECO:0000256" key="4">
    <source>
        <dbReference type="ARBA" id="ARBA00022840"/>
    </source>
</evidence>
<proteinExistence type="inferred from homology"/>
<dbReference type="InterPro" id="IPR035965">
    <property type="entry name" value="PAS-like_dom_sf"/>
</dbReference>
<dbReference type="PANTHER" id="PTHR31600">
    <property type="entry name" value="TINY MACROCYSTS PROTEIN B-RELATED"/>
    <property type="match status" value="1"/>
</dbReference>
<dbReference type="InterPro" id="IPR029787">
    <property type="entry name" value="Nucleotide_cyclase"/>
</dbReference>
<feature type="domain" description="PAS" evidence="8">
    <location>
        <begin position="404"/>
        <end position="474"/>
    </location>
</feature>
<dbReference type="SUPFAM" id="SSF55785">
    <property type="entry name" value="PYP-like sensor domain (PAS domain)"/>
    <property type="match status" value="8"/>
</dbReference>
<dbReference type="Pfam" id="PF00989">
    <property type="entry name" value="PAS"/>
    <property type="match status" value="4"/>
</dbReference>
<comment type="similarity">
    <text evidence="6">Belongs to the adenylyl cyclase class-4/guanylyl cyclase family.</text>
</comment>
<dbReference type="InterPro" id="IPR001610">
    <property type="entry name" value="PAC"/>
</dbReference>
<keyword evidence="11" id="KW-1185">Reference proteome</keyword>
<gene>
    <name evidence="10" type="ORF">ACHAWO_012037</name>
</gene>
<feature type="domain" description="PAS" evidence="8">
    <location>
        <begin position="818"/>
        <end position="888"/>
    </location>
</feature>
<feature type="domain" description="PAS" evidence="8">
    <location>
        <begin position="548"/>
        <end position="618"/>
    </location>
</feature>
<dbReference type="PROSITE" id="PS00452">
    <property type="entry name" value="GUANYLATE_CYCLASE_1"/>
    <property type="match status" value="1"/>
</dbReference>
<dbReference type="SMART" id="SM00086">
    <property type="entry name" value="PAC"/>
    <property type="match status" value="6"/>
</dbReference>
<dbReference type="PROSITE" id="PS50112">
    <property type="entry name" value="PAS"/>
    <property type="match status" value="7"/>
</dbReference>
<evidence type="ECO:0000313" key="10">
    <source>
        <dbReference type="EMBL" id="KAL3778549.1"/>
    </source>
</evidence>
<dbReference type="CDD" id="cd00130">
    <property type="entry name" value="PAS"/>
    <property type="match status" value="7"/>
</dbReference>
<dbReference type="EMBL" id="JALLPJ020000980">
    <property type="protein sequence ID" value="KAL3778549.1"/>
    <property type="molecule type" value="Genomic_DNA"/>
</dbReference>
<accession>A0ABD3NS25</accession>
<dbReference type="InterPro" id="IPR018297">
    <property type="entry name" value="A/G_cyclase_CS"/>
</dbReference>
<dbReference type="FunFam" id="3.30.450.20:FF:000060">
    <property type="entry name" value="Sensor protein FixL"/>
    <property type="match status" value="7"/>
</dbReference>
<evidence type="ECO:0000256" key="3">
    <source>
        <dbReference type="ARBA" id="ARBA00022777"/>
    </source>
</evidence>
<keyword evidence="1" id="KW-0808">Transferase</keyword>